<reference evidence="4 5" key="1">
    <citation type="submission" date="2020-01" db="EMBL/GenBank/DDBJ databases">
        <title>Spongiivirga citrea KCTC 32990T.</title>
        <authorList>
            <person name="Wang G."/>
        </authorList>
    </citation>
    <scope>NUCLEOTIDE SEQUENCE [LARGE SCALE GENOMIC DNA]</scope>
    <source>
        <strain evidence="4 5">KCTC 32990</strain>
    </source>
</reference>
<dbReference type="Pfam" id="PF12970">
    <property type="entry name" value="DUF3858"/>
    <property type="match status" value="1"/>
</dbReference>
<accession>A0A6M0CLJ7</accession>
<protein>
    <submittedName>
        <fullName evidence="4">DUF3857 domain-containing protein</fullName>
    </submittedName>
</protein>
<dbReference type="InterPro" id="IPR002931">
    <property type="entry name" value="Transglutaminase-like"/>
</dbReference>
<feature type="domain" description="DUF3858" evidence="3">
    <location>
        <begin position="538"/>
        <end position="621"/>
    </location>
</feature>
<sequence length="633" mass="72022">MPVRNFPSIFFLLIPFICFSQFKVDDIPQELKDGANAIVLLDSIHVDITSRKSMTLSKKRIVTVLKEDGNSSVKAGSSYDPSTKIKSLVAYIYDKNGNEIKRIKKNDFKDVSAVDGGTLYGDSRVKYLDYTPTSYPYTVVFNTITQTSNTAFIPSWFPIDEYHISVAKSIYTINAPADLKLRTKEKNLEAYEFDKNENQLGYTFSMSNIKAEKGEQLSPAYYTIEPQVLFGLSNFHLEGVDGSAEDWKSMGNWQYQKLLLGRDFLPPETIQTITNLVKDEKDTKAKARKIYKYVQDNTRYISVQLGIGGWMPITAKEVDNVKYGDCKGLTNYTKALLKSQGIDAYYSVVYAGNRKKSMESDFASMQGNHVILNVPIDGEDIWLECTSQTTPFGFLGDFTDDRDVLVVKPEGGEIKRTASYIDKDNSLKTTANYKLNKNGSIEGRVTLVSKGMQYDNRYYRVSGLDDEKKEKYYKNYWSNIGNLKIKEASSLGISNPFILGTETIELSATSFARITDEGIIFQINPFNANTFVPDRYKNRKQPFEIARGYEDTAEYTIALPEGFSLEQAPTPVSLETKYGSYQMTIEKKGENKLSYKRTVLIKKGLYPKEEYNDYRNFRRKVAKNDKLKLLLKQ</sequence>
<dbReference type="Pfam" id="PF12969">
    <property type="entry name" value="DUF3857"/>
    <property type="match status" value="1"/>
</dbReference>
<dbReference type="Proteomes" id="UP000474296">
    <property type="component" value="Unassembled WGS sequence"/>
</dbReference>
<evidence type="ECO:0000313" key="4">
    <source>
        <dbReference type="EMBL" id="NER18806.1"/>
    </source>
</evidence>
<organism evidence="4 5">
    <name type="scientific">Spongiivirga citrea</name>
    <dbReference type="NCBI Taxonomy" id="1481457"/>
    <lineage>
        <taxon>Bacteria</taxon>
        <taxon>Pseudomonadati</taxon>
        <taxon>Bacteroidota</taxon>
        <taxon>Flavobacteriia</taxon>
        <taxon>Flavobacteriales</taxon>
        <taxon>Flavobacteriaceae</taxon>
        <taxon>Spongiivirga</taxon>
    </lineage>
</organism>
<dbReference type="InterPro" id="IPR024544">
    <property type="entry name" value="DUF3858"/>
</dbReference>
<proteinExistence type="predicted"/>
<dbReference type="Pfam" id="PF01841">
    <property type="entry name" value="Transglut_core"/>
    <property type="match status" value="1"/>
</dbReference>
<feature type="domain" description="Transglutaminase-like" evidence="1">
    <location>
        <begin position="274"/>
        <end position="383"/>
    </location>
</feature>
<dbReference type="RefSeq" id="WP_164033488.1">
    <property type="nucleotide sequence ID" value="NZ_JAABOQ010000007.1"/>
</dbReference>
<comment type="caution">
    <text evidence="4">The sequence shown here is derived from an EMBL/GenBank/DDBJ whole genome shotgun (WGS) entry which is preliminary data.</text>
</comment>
<evidence type="ECO:0000259" key="3">
    <source>
        <dbReference type="Pfam" id="PF12970"/>
    </source>
</evidence>
<dbReference type="Gene3D" id="2.60.120.1130">
    <property type="match status" value="1"/>
</dbReference>
<dbReference type="Gene3D" id="3.10.620.30">
    <property type="match status" value="1"/>
</dbReference>
<name>A0A6M0CLJ7_9FLAO</name>
<dbReference type="Gene3D" id="2.60.40.3140">
    <property type="match status" value="1"/>
</dbReference>
<dbReference type="EMBL" id="JAABOQ010000007">
    <property type="protein sequence ID" value="NER18806.1"/>
    <property type="molecule type" value="Genomic_DNA"/>
</dbReference>
<keyword evidence="5" id="KW-1185">Reference proteome</keyword>
<evidence type="ECO:0000259" key="2">
    <source>
        <dbReference type="Pfam" id="PF12969"/>
    </source>
</evidence>
<dbReference type="SUPFAM" id="SSF54001">
    <property type="entry name" value="Cysteine proteinases"/>
    <property type="match status" value="1"/>
</dbReference>
<dbReference type="InterPro" id="IPR038765">
    <property type="entry name" value="Papain-like_cys_pep_sf"/>
</dbReference>
<evidence type="ECO:0000313" key="5">
    <source>
        <dbReference type="Proteomes" id="UP000474296"/>
    </source>
</evidence>
<dbReference type="AlphaFoldDB" id="A0A6M0CLJ7"/>
<feature type="domain" description="DUF3857" evidence="2">
    <location>
        <begin position="53"/>
        <end position="211"/>
    </location>
</feature>
<evidence type="ECO:0000259" key="1">
    <source>
        <dbReference type="Pfam" id="PF01841"/>
    </source>
</evidence>
<gene>
    <name evidence="4" type="ORF">GWK10_16425</name>
</gene>
<dbReference type="InterPro" id="IPR024618">
    <property type="entry name" value="DUF3857"/>
</dbReference>